<dbReference type="OrthoDB" id="3252425at2759"/>
<dbReference type="EMBL" id="KN818298">
    <property type="protein sequence ID" value="KIL60458.1"/>
    <property type="molecule type" value="Genomic_DNA"/>
</dbReference>
<proteinExistence type="predicted"/>
<evidence type="ECO:0000313" key="2">
    <source>
        <dbReference type="Proteomes" id="UP000054549"/>
    </source>
</evidence>
<keyword evidence="2" id="KW-1185">Reference proteome</keyword>
<dbReference type="InParanoid" id="A0A0C2WVU8"/>
<feature type="non-terminal residue" evidence="1">
    <location>
        <position position="100"/>
    </location>
</feature>
<gene>
    <name evidence="1" type="ORF">M378DRAFT_45632</name>
</gene>
<dbReference type="Proteomes" id="UP000054549">
    <property type="component" value="Unassembled WGS sequence"/>
</dbReference>
<sequence length="100" mass="11559">DDDDDGTSEEDNDEGLINVMDEMDEAEREQVRTDMLLVKQMLSKLRKLAYKIVNSSTILLPAWKSTLRGLGLRERLMPCDVATRWNSTFDMLDFAIQYRA</sequence>
<reference evidence="1 2" key="1">
    <citation type="submission" date="2014-04" db="EMBL/GenBank/DDBJ databases">
        <title>Evolutionary Origins and Diversification of the Mycorrhizal Mutualists.</title>
        <authorList>
            <consortium name="DOE Joint Genome Institute"/>
            <consortium name="Mycorrhizal Genomics Consortium"/>
            <person name="Kohler A."/>
            <person name="Kuo A."/>
            <person name="Nagy L.G."/>
            <person name="Floudas D."/>
            <person name="Copeland A."/>
            <person name="Barry K.W."/>
            <person name="Cichocki N."/>
            <person name="Veneault-Fourrey C."/>
            <person name="LaButti K."/>
            <person name="Lindquist E.A."/>
            <person name="Lipzen A."/>
            <person name="Lundell T."/>
            <person name="Morin E."/>
            <person name="Murat C."/>
            <person name="Riley R."/>
            <person name="Ohm R."/>
            <person name="Sun H."/>
            <person name="Tunlid A."/>
            <person name="Henrissat B."/>
            <person name="Grigoriev I.V."/>
            <person name="Hibbett D.S."/>
            <person name="Martin F."/>
        </authorList>
    </citation>
    <scope>NUCLEOTIDE SEQUENCE [LARGE SCALE GENOMIC DNA]</scope>
    <source>
        <strain evidence="1 2">Koide BX008</strain>
    </source>
</reference>
<dbReference type="AlphaFoldDB" id="A0A0C2WVU8"/>
<organism evidence="1 2">
    <name type="scientific">Amanita muscaria (strain Koide BX008)</name>
    <dbReference type="NCBI Taxonomy" id="946122"/>
    <lineage>
        <taxon>Eukaryota</taxon>
        <taxon>Fungi</taxon>
        <taxon>Dikarya</taxon>
        <taxon>Basidiomycota</taxon>
        <taxon>Agaricomycotina</taxon>
        <taxon>Agaricomycetes</taxon>
        <taxon>Agaricomycetidae</taxon>
        <taxon>Agaricales</taxon>
        <taxon>Pluteineae</taxon>
        <taxon>Amanitaceae</taxon>
        <taxon>Amanita</taxon>
    </lineage>
</organism>
<protein>
    <submittedName>
        <fullName evidence="1">Uncharacterized protein</fullName>
    </submittedName>
</protein>
<name>A0A0C2WVU8_AMAMK</name>
<evidence type="ECO:0000313" key="1">
    <source>
        <dbReference type="EMBL" id="KIL60458.1"/>
    </source>
</evidence>
<accession>A0A0C2WVU8</accession>
<dbReference type="HOGENOM" id="CLU_096306_3_0_1"/>
<feature type="non-terminal residue" evidence="1">
    <location>
        <position position="1"/>
    </location>
</feature>